<dbReference type="EMBL" id="FR905533">
    <property type="protein sequence ID" value="CDQ80015.1"/>
    <property type="molecule type" value="Genomic_DNA"/>
</dbReference>
<dbReference type="GO" id="GO:0035695">
    <property type="term" value="P:mitophagy by internal vacuole formation"/>
    <property type="evidence" value="ECO:0007669"/>
    <property type="project" value="TreeGrafter"/>
</dbReference>
<protein>
    <submittedName>
        <fullName evidence="1">Uncharacterized protein</fullName>
    </submittedName>
</protein>
<evidence type="ECO:0000313" key="2">
    <source>
        <dbReference type="Proteomes" id="UP000193380"/>
    </source>
</evidence>
<sequence length="191" mass="21858">MNLRVVTFLQAHPSAFYQKRQGDRFVIVSVISCDKNLNRCCELVKLTSKIQGQLFTILHLTAREGGHYAGVDVLKSRLLPWLGICLPMATSSVTNNTSLNLIQESVKKEWKIRVLSATHESDMQKMDTLCTLCSTHLQLESRKQDEMLVLLVLTVQQYLTCYYGVYLCVRLRAARDQVETYKRKLNVLDDS</sequence>
<evidence type="ECO:0000313" key="1">
    <source>
        <dbReference type="EMBL" id="CDQ80015.1"/>
    </source>
</evidence>
<proteinExistence type="predicted"/>
<name>A0A060XSX1_ONCMY</name>
<dbReference type="STRING" id="8022.A0A060XSX1"/>
<dbReference type="PaxDb" id="8022-A0A060XSX1"/>
<gene>
    <name evidence="1" type="ORF">GSONMT00006894001</name>
</gene>
<dbReference type="GO" id="GO:0035694">
    <property type="term" value="P:mitochondrial protein catabolic process"/>
    <property type="evidence" value="ECO:0007669"/>
    <property type="project" value="InterPro"/>
</dbReference>
<organism evidence="1 2">
    <name type="scientific">Oncorhynchus mykiss</name>
    <name type="common">Rainbow trout</name>
    <name type="synonym">Salmo gairdneri</name>
    <dbReference type="NCBI Taxonomy" id="8022"/>
    <lineage>
        <taxon>Eukaryota</taxon>
        <taxon>Metazoa</taxon>
        <taxon>Chordata</taxon>
        <taxon>Craniata</taxon>
        <taxon>Vertebrata</taxon>
        <taxon>Euteleostomi</taxon>
        <taxon>Actinopterygii</taxon>
        <taxon>Neopterygii</taxon>
        <taxon>Teleostei</taxon>
        <taxon>Protacanthopterygii</taxon>
        <taxon>Salmoniformes</taxon>
        <taxon>Salmonidae</taxon>
        <taxon>Salmoninae</taxon>
        <taxon>Oncorhynchus</taxon>
    </lineage>
</organism>
<dbReference type="Proteomes" id="UP000193380">
    <property type="component" value="Unassembled WGS sequence"/>
</dbReference>
<accession>A0A060XSX1</accession>
<dbReference type="PANTHER" id="PTHR21771:SF0">
    <property type="entry name" value="MITOCHONDRIA-EATING PROTEIN"/>
    <property type="match status" value="1"/>
</dbReference>
<reference evidence="1" key="1">
    <citation type="journal article" date="2014" name="Nat. Commun.">
        <title>The rainbow trout genome provides novel insights into evolution after whole-genome duplication in vertebrates.</title>
        <authorList>
            <person name="Berthelot C."/>
            <person name="Brunet F."/>
            <person name="Chalopin D."/>
            <person name="Juanchich A."/>
            <person name="Bernard M."/>
            <person name="Noel B."/>
            <person name="Bento P."/>
            <person name="Da Silva C."/>
            <person name="Labadie K."/>
            <person name="Alberti A."/>
            <person name="Aury J.M."/>
            <person name="Louis A."/>
            <person name="Dehais P."/>
            <person name="Bardou P."/>
            <person name="Montfort J."/>
            <person name="Klopp C."/>
            <person name="Cabau C."/>
            <person name="Gaspin C."/>
            <person name="Thorgaard G.H."/>
            <person name="Boussaha M."/>
            <person name="Quillet E."/>
            <person name="Guyomard R."/>
            <person name="Galiana D."/>
            <person name="Bobe J."/>
            <person name="Volff J.N."/>
            <person name="Genet C."/>
            <person name="Wincker P."/>
            <person name="Jaillon O."/>
            <person name="Roest Crollius H."/>
            <person name="Guiguen Y."/>
        </authorList>
    </citation>
    <scope>NUCLEOTIDE SEQUENCE [LARGE SCALE GENOMIC DNA]</scope>
</reference>
<dbReference type="AlphaFoldDB" id="A0A060XSX1"/>
<reference evidence="1" key="2">
    <citation type="submission" date="2014-03" db="EMBL/GenBank/DDBJ databases">
        <authorList>
            <person name="Genoscope - CEA"/>
        </authorList>
    </citation>
    <scope>NUCLEOTIDE SEQUENCE</scope>
</reference>
<dbReference type="GO" id="GO:0005741">
    <property type="term" value="C:mitochondrial outer membrane"/>
    <property type="evidence" value="ECO:0007669"/>
    <property type="project" value="InterPro"/>
</dbReference>
<dbReference type="InterPro" id="IPR026169">
    <property type="entry name" value="MIEAP"/>
</dbReference>
<dbReference type="PANTHER" id="PTHR21771">
    <property type="entry name" value="MITOCHONDRIA-EATING PROTEIN-RELATED"/>
    <property type="match status" value="1"/>
</dbReference>